<dbReference type="RefSeq" id="WP_168052073.1">
    <property type="nucleotide sequence ID" value="NZ_JAAOZT010000002.1"/>
</dbReference>
<accession>A0A840RN94</accession>
<organism evidence="3 4">
    <name type="scientific">Glaciimonas immobilis</name>
    <dbReference type="NCBI Taxonomy" id="728004"/>
    <lineage>
        <taxon>Bacteria</taxon>
        <taxon>Pseudomonadati</taxon>
        <taxon>Pseudomonadota</taxon>
        <taxon>Betaproteobacteria</taxon>
        <taxon>Burkholderiales</taxon>
        <taxon>Oxalobacteraceae</taxon>
        <taxon>Glaciimonas</taxon>
    </lineage>
</organism>
<evidence type="ECO:0000313" key="4">
    <source>
        <dbReference type="Proteomes" id="UP000571084"/>
    </source>
</evidence>
<protein>
    <submittedName>
        <fullName evidence="3">Putative membrane protein</fullName>
    </submittedName>
</protein>
<evidence type="ECO:0000313" key="3">
    <source>
        <dbReference type="EMBL" id="MBB5198214.1"/>
    </source>
</evidence>
<keyword evidence="1" id="KW-0812">Transmembrane</keyword>
<gene>
    <name evidence="3" type="ORF">HNR39_000024</name>
</gene>
<evidence type="ECO:0000256" key="1">
    <source>
        <dbReference type="SAM" id="Phobius"/>
    </source>
</evidence>
<dbReference type="AlphaFoldDB" id="A0A840RN94"/>
<dbReference type="InterPro" id="IPR028087">
    <property type="entry name" value="Tad_N"/>
</dbReference>
<sequence length="576" mass="58184">MYPHSDTAIGLVLNPAAYAPRSGVLRRQHGGIAIMATIFLSIIVVLLSSLDIGYLFFQKRDLQKVADLAALAGAQALSVAPLNCNAALLAVNANAQSNNFSVTSPNATSNTLTTTCGRWDPQTATATSTVLVYEAPLSKNFGTPKPGSGLNAVEVRVSSNVKGFFGLGTQGVVAQAVATQSSPYSAFSLGTGLLSLCSGASSLTAQVVNGLLGSNVCLSALTYNGLVGAQVSLLKVLKNLNLNVGSVSDVVNAQVTLAQLVNASVQALSPAQAASIAVNDLAALTTGTLGGSLLTIGKILNMNVADGVSALDTQINVLDLLNVGTLQVANSHNLANLGSSIDLGPLGKVGIKLALIQPPQMAVGGVGTSATSAQLRLAINVQALTIIPGKPAVNLPLYVDLAYGTATLTSMQCKAPQSATFSVQPGVAQACMAKGQTDASLPNSCPNITTQANRVDVMPGLLNLGINAQVASPSPTIVTLNTPFPSSVTVGSSLSGLLGNIIQPGSFQAGLDILDPLGLLSPLLNGVLTGLGVALNPILSAVGGLLDTAFSFLGLGAGQNTLRLSSVSCGTLQLVY</sequence>
<feature type="domain" description="Putative Flp pilus-assembly TadG-like N-terminal" evidence="2">
    <location>
        <begin position="30"/>
        <end position="76"/>
    </location>
</feature>
<keyword evidence="4" id="KW-1185">Reference proteome</keyword>
<dbReference type="EMBL" id="JACHHQ010000001">
    <property type="protein sequence ID" value="MBB5198214.1"/>
    <property type="molecule type" value="Genomic_DNA"/>
</dbReference>
<keyword evidence="1" id="KW-1133">Transmembrane helix</keyword>
<dbReference type="Pfam" id="PF13400">
    <property type="entry name" value="Tad"/>
    <property type="match status" value="1"/>
</dbReference>
<proteinExistence type="predicted"/>
<keyword evidence="1" id="KW-0472">Membrane</keyword>
<reference evidence="3 4" key="1">
    <citation type="submission" date="2020-08" db="EMBL/GenBank/DDBJ databases">
        <title>Genomic Encyclopedia of Type Strains, Phase IV (KMG-IV): sequencing the most valuable type-strain genomes for metagenomic binning, comparative biology and taxonomic classification.</title>
        <authorList>
            <person name="Goeker M."/>
        </authorList>
    </citation>
    <scope>NUCLEOTIDE SEQUENCE [LARGE SCALE GENOMIC DNA]</scope>
    <source>
        <strain evidence="3 4">DSM 23240</strain>
    </source>
</reference>
<evidence type="ECO:0000259" key="2">
    <source>
        <dbReference type="Pfam" id="PF13400"/>
    </source>
</evidence>
<name>A0A840RN94_9BURK</name>
<feature type="transmembrane region" description="Helical" evidence="1">
    <location>
        <begin position="32"/>
        <end position="56"/>
    </location>
</feature>
<comment type="caution">
    <text evidence="3">The sequence shown here is derived from an EMBL/GenBank/DDBJ whole genome shotgun (WGS) entry which is preliminary data.</text>
</comment>
<dbReference type="Proteomes" id="UP000571084">
    <property type="component" value="Unassembled WGS sequence"/>
</dbReference>